<protein>
    <submittedName>
        <fullName evidence="2">Uncharacterized protein</fullName>
    </submittedName>
</protein>
<sequence length="85" mass="10219">MRKKGRIKYILVIFICFSIFTYGFIKVNITKTKGERQKSKFTIDLKYKPFDLRIETKDYAFYVNNKVLDDMKAKCRDVYDEVISK</sequence>
<keyword evidence="1" id="KW-0812">Transmembrane</keyword>
<evidence type="ECO:0000313" key="3">
    <source>
        <dbReference type="Proteomes" id="UP000287872"/>
    </source>
</evidence>
<keyword evidence="1" id="KW-1133">Transmembrane helix</keyword>
<gene>
    <name evidence="2" type="ORF">Ctaglu_07260</name>
</gene>
<evidence type="ECO:0000256" key="1">
    <source>
        <dbReference type="SAM" id="Phobius"/>
    </source>
</evidence>
<dbReference type="OrthoDB" id="1912019at2"/>
<dbReference type="EMBL" id="BHYK01000003">
    <property type="protein sequence ID" value="GCD09103.1"/>
    <property type="molecule type" value="Genomic_DNA"/>
</dbReference>
<proteinExistence type="predicted"/>
<reference evidence="2 3" key="1">
    <citation type="submission" date="2018-11" db="EMBL/GenBank/DDBJ databases">
        <title>Genome sequencing and assembly of Clostridium tagluense strain A121.</title>
        <authorList>
            <person name="Murakami T."/>
            <person name="Segawa T."/>
            <person name="Shcherbakova V.A."/>
            <person name="Mori H."/>
            <person name="Yoshimura Y."/>
        </authorList>
    </citation>
    <scope>NUCLEOTIDE SEQUENCE [LARGE SCALE GENOMIC DNA]</scope>
    <source>
        <strain evidence="2 3">A121</strain>
    </source>
</reference>
<organism evidence="2 3">
    <name type="scientific">Clostridium tagluense</name>
    <dbReference type="NCBI Taxonomy" id="360422"/>
    <lineage>
        <taxon>Bacteria</taxon>
        <taxon>Bacillati</taxon>
        <taxon>Bacillota</taxon>
        <taxon>Clostridia</taxon>
        <taxon>Eubacteriales</taxon>
        <taxon>Clostridiaceae</taxon>
        <taxon>Clostridium</taxon>
    </lineage>
</organism>
<dbReference type="AlphaFoldDB" id="A0A401UHS0"/>
<keyword evidence="1" id="KW-0472">Membrane</keyword>
<dbReference type="RefSeq" id="WP_124998187.1">
    <property type="nucleotide sequence ID" value="NZ_BHYK01000003.1"/>
</dbReference>
<keyword evidence="3" id="KW-1185">Reference proteome</keyword>
<evidence type="ECO:0000313" key="2">
    <source>
        <dbReference type="EMBL" id="GCD09103.1"/>
    </source>
</evidence>
<feature type="transmembrane region" description="Helical" evidence="1">
    <location>
        <begin position="7"/>
        <end position="25"/>
    </location>
</feature>
<name>A0A401UHS0_9CLOT</name>
<dbReference type="Proteomes" id="UP000287872">
    <property type="component" value="Unassembled WGS sequence"/>
</dbReference>
<comment type="caution">
    <text evidence="2">The sequence shown here is derived from an EMBL/GenBank/DDBJ whole genome shotgun (WGS) entry which is preliminary data.</text>
</comment>
<accession>A0A401UHS0</accession>